<proteinExistence type="predicted"/>
<comment type="caution">
    <text evidence="3">The sequence shown here is derived from an EMBL/GenBank/DDBJ whole genome shotgun (WGS) entry which is preliminary data.</text>
</comment>
<dbReference type="EMBL" id="CACVBM020001297">
    <property type="protein sequence ID" value="CAA7044398.1"/>
    <property type="molecule type" value="Genomic_DNA"/>
</dbReference>
<dbReference type="Pfam" id="PF10536">
    <property type="entry name" value="PMD"/>
    <property type="match status" value="1"/>
</dbReference>
<gene>
    <name evidence="3" type="ORF">MERR_LOCUS31633</name>
</gene>
<feature type="region of interest" description="Disordered" evidence="1">
    <location>
        <begin position="161"/>
        <end position="190"/>
    </location>
</feature>
<dbReference type="Proteomes" id="UP000467841">
    <property type="component" value="Unassembled WGS sequence"/>
</dbReference>
<feature type="region of interest" description="Disordered" evidence="1">
    <location>
        <begin position="130"/>
        <end position="149"/>
    </location>
</feature>
<evidence type="ECO:0000313" key="4">
    <source>
        <dbReference type="Proteomes" id="UP000467841"/>
    </source>
</evidence>
<organism evidence="3 4">
    <name type="scientific">Microthlaspi erraticum</name>
    <dbReference type="NCBI Taxonomy" id="1685480"/>
    <lineage>
        <taxon>Eukaryota</taxon>
        <taxon>Viridiplantae</taxon>
        <taxon>Streptophyta</taxon>
        <taxon>Embryophyta</taxon>
        <taxon>Tracheophyta</taxon>
        <taxon>Spermatophyta</taxon>
        <taxon>Magnoliopsida</taxon>
        <taxon>eudicotyledons</taxon>
        <taxon>Gunneridae</taxon>
        <taxon>Pentapetalae</taxon>
        <taxon>rosids</taxon>
        <taxon>malvids</taxon>
        <taxon>Brassicales</taxon>
        <taxon>Brassicaceae</taxon>
        <taxon>Coluteocarpeae</taxon>
        <taxon>Microthlaspi</taxon>
    </lineage>
</organism>
<sequence length="344" mass="38593">MQFGFSQDLPGLVSGHHGSFTEKEAWEDYNKSLDGVKIYVPSRLATTSVTARYREWWLKSVSKFLGSEESNETFNASNTVADDDDDEGFAAKRRRCRTRRVKKCKLCDCGELASTEVPLSELFQKELGKRTREHKRRKRGREDDDDEDTSISIAHLIKCSKKTGGDEAESAGKGSRFEDDDENDSGICQKLASGDDETVAPEEIIKSEENDEEETEKITVLIPEKNFEDLLVDSNGGINDIVVSPIEARQTCDINGDSAEEKKKTMVDEGTKEAECLVAHEDGEKQRGNEIVDDDCDERLKQRKIAINEIASNLEARIMKVEKTLATIRKWKTRGNQIQTGVSA</sequence>
<feature type="domain" description="Aminotransferase-like plant mobile" evidence="2">
    <location>
        <begin position="1"/>
        <end position="57"/>
    </location>
</feature>
<evidence type="ECO:0000256" key="1">
    <source>
        <dbReference type="SAM" id="MobiDB-lite"/>
    </source>
</evidence>
<dbReference type="AlphaFoldDB" id="A0A6D2JX78"/>
<evidence type="ECO:0000259" key="2">
    <source>
        <dbReference type="Pfam" id="PF10536"/>
    </source>
</evidence>
<accession>A0A6D2JX78</accession>
<name>A0A6D2JX78_9BRAS</name>
<reference evidence="3" key="1">
    <citation type="submission" date="2020-01" db="EMBL/GenBank/DDBJ databases">
        <authorList>
            <person name="Mishra B."/>
        </authorList>
    </citation>
    <scope>NUCLEOTIDE SEQUENCE [LARGE SCALE GENOMIC DNA]</scope>
</reference>
<dbReference type="InterPro" id="IPR019557">
    <property type="entry name" value="AminoTfrase-like_pln_mobile"/>
</dbReference>
<dbReference type="OrthoDB" id="1572276at2759"/>
<protein>
    <recommendedName>
        <fullName evidence="2">Aminotransferase-like plant mobile domain-containing protein</fullName>
    </recommendedName>
</protein>
<keyword evidence="4" id="KW-1185">Reference proteome</keyword>
<evidence type="ECO:0000313" key="3">
    <source>
        <dbReference type="EMBL" id="CAA7044398.1"/>
    </source>
</evidence>